<dbReference type="SMART" id="SM00028">
    <property type="entry name" value="TPR"/>
    <property type="match status" value="3"/>
</dbReference>
<dbReference type="Gene3D" id="1.25.40.10">
    <property type="entry name" value="Tetratricopeptide repeat domain"/>
    <property type="match status" value="1"/>
</dbReference>
<dbReference type="InterPro" id="IPR019734">
    <property type="entry name" value="TPR_rpt"/>
</dbReference>
<dbReference type="PANTHER" id="PTHR43861">
    <property type="entry name" value="TRANS-ACONITATE 2-METHYLTRANSFERASE-RELATED"/>
    <property type="match status" value="1"/>
</dbReference>
<dbReference type="Pfam" id="PF08242">
    <property type="entry name" value="Methyltransf_12"/>
    <property type="match status" value="1"/>
</dbReference>
<dbReference type="Proteomes" id="UP000589716">
    <property type="component" value="Unassembled WGS sequence"/>
</dbReference>
<dbReference type="EMBL" id="JACCKX010000001">
    <property type="protein sequence ID" value="NZA02293.1"/>
    <property type="molecule type" value="Genomic_DNA"/>
</dbReference>
<reference evidence="3 4" key="1">
    <citation type="submission" date="2020-07" db="EMBL/GenBank/DDBJ databases">
        <authorList>
            <person name="Maaloum M."/>
        </authorList>
    </citation>
    <scope>NUCLEOTIDE SEQUENCE [LARGE SCALE GENOMIC DNA]</scope>
    <source>
        <strain evidence="3 4">GCS-AN-3</strain>
    </source>
</reference>
<dbReference type="InterPro" id="IPR011990">
    <property type="entry name" value="TPR-like_helical_dom_sf"/>
</dbReference>
<keyword evidence="4" id="KW-1185">Reference proteome</keyword>
<dbReference type="GO" id="GO:0032259">
    <property type="term" value="P:methylation"/>
    <property type="evidence" value="ECO:0007669"/>
    <property type="project" value="UniProtKB-KW"/>
</dbReference>
<keyword evidence="1" id="KW-0802">TPR repeat</keyword>
<dbReference type="GO" id="GO:0008168">
    <property type="term" value="F:methyltransferase activity"/>
    <property type="evidence" value="ECO:0007669"/>
    <property type="project" value="UniProtKB-KW"/>
</dbReference>
<gene>
    <name evidence="3" type="ORF">H0I39_11990</name>
</gene>
<comment type="caution">
    <text evidence="3">The sequence shown here is derived from an EMBL/GenBank/DDBJ whole genome shotgun (WGS) entry which is preliminary data.</text>
</comment>
<dbReference type="SUPFAM" id="SSF53335">
    <property type="entry name" value="S-adenosyl-L-methionine-dependent methyltransferases"/>
    <property type="match status" value="1"/>
</dbReference>
<dbReference type="AlphaFoldDB" id="A0A853INV6"/>
<evidence type="ECO:0000256" key="1">
    <source>
        <dbReference type="PROSITE-ProRule" id="PRU00339"/>
    </source>
</evidence>
<dbReference type="PROSITE" id="PS50005">
    <property type="entry name" value="TPR"/>
    <property type="match status" value="2"/>
</dbReference>
<protein>
    <submittedName>
        <fullName evidence="3">Methyltransferase domain-containing protein</fullName>
    </submittedName>
</protein>
<keyword evidence="3" id="KW-0808">Transferase</keyword>
<dbReference type="SUPFAM" id="SSF48452">
    <property type="entry name" value="TPR-like"/>
    <property type="match status" value="1"/>
</dbReference>
<evidence type="ECO:0000313" key="4">
    <source>
        <dbReference type="Proteomes" id="UP000589716"/>
    </source>
</evidence>
<dbReference type="Pfam" id="PF13432">
    <property type="entry name" value="TPR_16"/>
    <property type="match status" value="2"/>
</dbReference>
<dbReference type="InterPro" id="IPR029063">
    <property type="entry name" value="SAM-dependent_MTases_sf"/>
</dbReference>
<evidence type="ECO:0000259" key="2">
    <source>
        <dbReference type="Pfam" id="PF08242"/>
    </source>
</evidence>
<evidence type="ECO:0000313" key="3">
    <source>
        <dbReference type="EMBL" id="NZA02293.1"/>
    </source>
</evidence>
<feature type="repeat" description="TPR" evidence="1">
    <location>
        <begin position="99"/>
        <end position="132"/>
    </location>
</feature>
<dbReference type="Gene3D" id="3.40.50.150">
    <property type="entry name" value="Vaccinia Virus protein VP39"/>
    <property type="match status" value="1"/>
</dbReference>
<dbReference type="InterPro" id="IPR013217">
    <property type="entry name" value="Methyltransf_12"/>
</dbReference>
<feature type="repeat" description="TPR" evidence="1">
    <location>
        <begin position="31"/>
        <end position="64"/>
    </location>
</feature>
<dbReference type="CDD" id="cd02440">
    <property type="entry name" value="AdoMet_MTases"/>
    <property type="match status" value="1"/>
</dbReference>
<feature type="domain" description="Methyltransferase type 12" evidence="2">
    <location>
        <begin position="232"/>
        <end position="323"/>
    </location>
</feature>
<accession>A0A853INV6</accession>
<proteinExistence type="predicted"/>
<sequence length="392" mass="43306">MMGMRLATVARNFEAATMAARRALALAPDWPVALIELALSLTRQGKNEEAMQHARKAVAQAPRDIMVIQRAAAVANIAAATDEAIQWARTGLELQPEDLQYHLILGDCLARKKEYESARPHFEEVTRAQPQNILALRGTLTCAMGVKDNAAAEAIADQLLALQPDDANAQYFHAVAHGQTPSTQPRDVVSSLFDDYASRFDMHLVRGLKYKVPERTAQILNELHPDRRFNLLDLGCGTGLLGVYLGPINGFIIGVDLSEKMIEQAARHNVYARFHNVNVLDALRDTPADHYEAITCLDVLVYVGDLTPVIPNAHRILKAGGHFIFTCEAAAEDEPDLVLRKSQRYAHKASHVERLCREAGFDDVKIEHLPALRMENDEPLPGFLVIAHKPAA</sequence>
<organism evidence="3 4">
    <name type="scientific">Ottowia beijingensis</name>
    <dbReference type="NCBI Taxonomy" id="1207057"/>
    <lineage>
        <taxon>Bacteria</taxon>
        <taxon>Pseudomonadati</taxon>
        <taxon>Pseudomonadota</taxon>
        <taxon>Betaproteobacteria</taxon>
        <taxon>Burkholderiales</taxon>
        <taxon>Comamonadaceae</taxon>
        <taxon>Ottowia</taxon>
    </lineage>
</organism>
<dbReference type="PANTHER" id="PTHR43861:SF1">
    <property type="entry name" value="TRANS-ACONITATE 2-METHYLTRANSFERASE"/>
    <property type="match status" value="1"/>
</dbReference>
<keyword evidence="3" id="KW-0489">Methyltransferase</keyword>
<name>A0A853INV6_9BURK</name>